<gene>
    <name evidence="5" type="ORF">SAMN05192530_102404</name>
</gene>
<evidence type="ECO:0000256" key="3">
    <source>
        <dbReference type="ARBA" id="ARBA00023163"/>
    </source>
</evidence>
<evidence type="ECO:0000313" key="5">
    <source>
        <dbReference type="EMBL" id="SDN90863.1"/>
    </source>
</evidence>
<dbReference type="STRING" id="1166073.SAMN05192530_102404"/>
<dbReference type="GO" id="GO:0016301">
    <property type="term" value="F:kinase activity"/>
    <property type="evidence" value="ECO:0007669"/>
    <property type="project" value="UniProtKB-KW"/>
</dbReference>
<reference evidence="5 6" key="1">
    <citation type="submission" date="2016-10" db="EMBL/GenBank/DDBJ databases">
        <authorList>
            <person name="de Groot N.N."/>
        </authorList>
    </citation>
    <scope>NUCLEOTIDE SEQUENCE [LARGE SCALE GENOMIC DNA]</scope>
    <source>
        <strain evidence="6">L7-484,KACC 16230,DSM 25025</strain>
    </source>
</reference>
<dbReference type="GO" id="GO:0006355">
    <property type="term" value="P:regulation of DNA-templated transcription"/>
    <property type="evidence" value="ECO:0007669"/>
    <property type="project" value="InterPro"/>
</dbReference>
<dbReference type="Pfam" id="PF13545">
    <property type="entry name" value="HTH_Crp_2"/>
    <property type="match status" value="1"/>
</dbReference>
<dbReference type="InterPro" id="IPR018490">
    <property type="entry name" value="cNMP-bd_dom_sf"/>
</dbReference>
<dbReference type="RefSeq" id="WP_090670654.1">
    <property type="nucleotide sequence ID" value="NZ_FNIT01000002.1"/>
</dbReference>
<dbReference type="InterPro" id="IPR012318">
    <property type="entry name" value="HTH_CRP"/>
</dbReference>
<evidence type="ECO:0000256" key="2">
    <source>
        <dbReference type="ARBA" id="ARBA00023125"/>
    </source>
</evidence>
<sequence>MKPVNDNAQGLLALRLSAHLPFGRSEHELLTGVPWRTEEMAARHAFIREGDRPTHSCLIVRGIVVRSQYGADGQRQILSVHIPGDMPDLQSLHIRSMDHDIETVSAARIAFVTHDDLRRLCDASAHLAAALWRESLIDAALFRAAIFRNAQLGAEARLAHFLCEMQLRHAAVDLVIDGGFDFPMSQELIGEVLGLTVVSINKAAQALRAQNLIRMEKGRVVVLDWDGLVRFGQFDGSFLHMEQPQRPLAAAS</sequence>
<dbReference type="PROSITE" id="PS51063">
    <property type="entry name" value="HTH_CRP_2"/>
    <property type="match status" value="1"/>
</dbReference>
<dbReference type="SUPFAM" id="SSF51206">
    <property type="entry name" value="cAMP-binding domain-like"/>
    <property type="match status" value="1"/>
</dbReference>
<dbReference type="CDD" id="cd00038">
    <property type="entry name" value="CAP_ED"/>
    <property type="match status" value="1"/>
</dbReference>
<evidence type="ECO:0000259" key="4">
    <source>
        <dbReference type="PROSITE" id="PS51063"/>
    </source>
</evidence>
<proteinExistence type="predicted"/>
<dbReference type="OrthoDB" id="7584044at2"/>
<keyword evidence="1" id="KW-0805">Transcription regulation</keyword>
<dbReference type="Proteomes" id="UP000198793">
    <property type="component" value="Unassembled WGS sequence"/>
</dbReference>
<evidence type="ECO:0000313" key="6">
    <source>
        <dbReference type="Proteomes" id="UP000198793"/>
    </source>
</evidence>
<dbReference type="SMART" id="SM00419">
    <property type="entry name" value="HTH_CRP"/>
    <property type="match status" value="1"/>
</dbReference>
<keyword evidence="6" id="KW-1185">Reference proteome</keyword>
<keyword evidence="3" id="KW-0804">Transcription</keyword>
<dbReference type="Gene3D" id="2.60.120.10">
    <property type="entry name" value="Jelly Rolls"/>
    <property type="match status" value="1"/>
</dbReference>
<dbReference type="InterPro" id="IPR036388">
    <property type="entry name" value="WH-like_DNA-bd_sf"/>
</dbReference>
<dbReference type="SUPFAM" id="SSF46785">
    <property type="entry name" value="Winged helix' DNA-binding domain"/>
    <property type="match status" value="1"/>
</dbReference>
<protein>
    <submittedName>
        <fullName evidence="5">cAMP-binding domain of CRP or a regulatory subunit of cAMP-dependent protein kinases</fullName>
    </submittedName>
</protein>
<dbReference type="GO" id="GO:0003677">
    <property type="term" value="F:DNA binding"/>
    <property type="evidence" value="ECO:0007669"/>
    <property type="project" value="UniProtKB-KW"/>
</dbReference>
<keyword evidence="5" id="KW-0418">Kinase</keyword>
<dbReference type="InterPro" id="IPR014710">
    <property type="entry name" value="RmlC-like_jellyroll"/>
</dbReference>
<dbReference type="Gene3D" id="1.10.10.10">
    <property type="entry name" value="Winged helix-like DNA-binding domain superfamily/Winged helix DNA-binding domain"/>
    <property type="match status" value="1"/>
</dbReference>
<accession>A0A1H0F8B5</accession>
<evidence type="ECO:0000256" key="1">
    <source>
        <dbReference type="ARBA" id="ARBA00023015"/>
    </source>
</evidence>
<name>A0A1H0F8B5_9HYPH</name>
<dbReference type="InterPro" id="IPR036390">
    <property type="entry name" value="WH_DNA-bd_sf"/>
</dbReference>
<dbReference type="AlphaFoldDB" id="A0A1H0F8B5"/>
<organism evidence="5 6">
    <name type="scientific">Aureimonas jatrophae</name>
    <dbReference type="NCBI Taxonomy" id="1166073"/>
    <lineage>
        <taxon>Bacteria</taxon>
        <taxon>Pseudomonadati</taxon>
        <taxon>Pseudomonadota</taxon>
        <taxon>Alphaproteobacteria</taxon>
        <taxon>Hyphomicrobiales</taxon>
        <taxon>Aurantimonadaceae</taxon>
        <taxon>Aureimonas</taxon>
    </lineage>
</organism>
<dbReference type="Pfam" id="PF00027">
    <property type="entry name" value="cNMP_binding"/>
    <property type="match status" value="1"/>
</dbReference>
<keyword evidence="2" id="KW-0238">DNA-binding</keyword>
<feature type="domain" description="HTH crp-type" evidence="4">
    <location>
        <begin position="152"/>
        <end position="226"/>
    </location>
</feature>
<dbReference type="InterPro" id="IPR000595">
    <property type="entry name" value="cNMP-bd_dom"/>
</dbReference>
<keyword evidence="5" id="KW-0808">Transferase</keyword>
<dbReference type="EMBL" id="FNIT01000002">
    <property type="protein sequence ID" value="SDN90863.1"/>
    <property type="molecule type" value="Genomic_DNA"/>
</dbReference>